<dbReference type="EMBL" id="JBHUIT010000002">
    <property type="protein sequence ID" value="MFD2255714.1"/>
    <property type="molecule type" value="Genomic_DNA"/>
</dbReference>
<keyword evidence="1" id="KW-0732">Signal</keyword>
<evidence type="ECO:0000313" key="3">
    <source>
        <dbReference type="EMBL" id="MFD2255714.1"/>
    </source>
</evidence>
<keyword evidence="4" id="KW-1185">Reference proteome</keyword>
<reference evidence="4" key="1">
    <citation type="journal article" date="2019" name="Int. J. Syst. Evol. Microbiol.">
        <title>The Global Catalogue of Microorganisms (GCM) 10K type strain sequencing project: providing services to taxonomists for standard genome sequencing and annotation.</title>
        <authorList>
            <consortium name="The Broad Institute Genomics Platform"/>
            <consortium name="The Broad Institute Genome Sequencing Center for Infectious Disease"/>
            <person name="Wu L."/>
            <person name="Ma J."/>
        </authorList>
    </citation>
    <scope>NUCLEOTIDE SEQUENCE [LARGE SCALE GENOMIC DNA]</scope>
    <source>
        <strain evidence="4">CGMCC 4.7106</strain>
    </source>
</reference>
<comment type="caution">
    <text evidence="3">The sequence shown here is derived from an EMBL/GenBank/DDBJ whole genome shotgun (WGS) entry which is preliminary data.</text>
</comment>
<sequence length="274" mass="27572">MKTYIIAFALAAGIATGAHGALLTGVTGTNNLVTFDSSAPGSYLSSTPISGTQNGNSITNLAYNSDNGKHYGLDTSANLYEIGQNGAAVLISGPLPLSSFDAGFGYDGSSGKLVFAAQSGAGMSSFNLSGAGLGTVTAGYGIGDINEGATPSLFGFAVDPIFFEAFVLDDQLDTLGRFFDPALSEIFTVGSLGIDVTGLGELEVLDDGSIFAVLSTDGFTTGLYSINGTTGAATSIGSFADGGVVTFSAVPEPSVSVLAALAGSLMAFRRRRNA</sequence>
<evidence type="ECO:0000313" key="4">
    <source>
        <dbReference type="Proteomes" id="UP001597375"/>
    </source>
</evidence>
<proteinExistence type="predicted"/>
<dbReference type="Pfam" id="PF14339">
    <property type="entry name" value="DUF4394"/>
    <property type="match status" value="1"/>
</dbReference>
<evidence type="ECO:0000256" key="1">
    <source>
        <dbReference type="SAM" id="SignalP"/>
    </source>
</evidence>
<name>A0ABW5D5L1_9BACT</name>
<gene>
    <name evidence="3" type="ORF">ACFSSA_03415</name>
</gene>
<accession>A0ABW5D5L1</accession>
<protein>
    <submittedName>
        <fullName evidence="3">DUF4394 domain-containing protein</fullName>
    </submittedName>
</protein>
<feature type="domain" description="DUF4394" evidence="2">
    <location>
        <begin position="31"/>
        <end position="242"/>
    </location>
</feature>
<dbReference type="Proteomes" id="UP001597375">
    <property type="component" value="Unassembled WGS sequence"/>
</dbReference>
<dbReference type="InterPro" id="IPR025507">
    <property type="entry name" value="DUF4394"/>
</dbReference>
<feature type="chain" id="PRO_5047227149" evidence="1">
    <location>
        <begin position="21"/>
        <end position="274"/>
    </location>
</feature>
<dbReference type="RefSeq" id="WP_386818370.1">
    <property type="nucleotide sequence ID" value="NZ_JBHUIT010000002.1"/>
</dbReference>
<organism evidence="3 4">
    <name type="scientific">Luteolibacter algae</name>
    <dbReference type="NCBI Taxonomy" id="454151"/>
    <lineage>
        <taxon>Bacteria</taxon>
        <taxon>Pseudomonadati</taxon>
        <taxon>Verrucomicrobiota</taxon>
        <taxon>Verrucomicrobiia</taxon>
        <taxon>Verrucomicrobiales</taxon>
        <taxon>Verrucomicrobiaceae</taxon>
        <taxon>Luteolibacter</taxon>
    </lineage>
</organism>
<evidence type="ECO:0000259" key="2">
    <source>
        <dbReference type="Pfam" id="PF14339"/>
    </source>
</evidence>
<feature type="signal peptide" evidence="1">
    <location>
        <begin position="1"/>
        <end position="20"/>
    </location>
</feature>